<dbReference type="PANTHER" id="PTHR10867:SF32">
    <property type="entry name" value="NICOTINAMIDE N-METHYLTRANSFERASE"/>
    <property type="match status" value="1"/>
</dbReference>
<dbReference type="Gene3D" id="3.40.50.150">
    <property type="entry name" value="Vaccinia Virus protein VP39"/>
    <property type="match status" value="1"/>
</dbReference>
<evidence type="ECO:0000313" key="6">
    <source>
        <dbReference type="Proteomes" id="UP001066276"/>
    </source>
</evidence>
<evidence type="ECO:0008006" key="7">
    <source>
        <dbReference type="Google" id="ProtNLM"/>
    </source>
</evidence>
<keyword evidence="2" id="KW-0489">Methyltransferase</keyword>
<keyword evidence="3" id="KW-0808">Transferase</keyword>
<gene>
    <name evidence="5" type="ORF">NDU88_000303</name>
</gene>
<comment type="similarity">
    <text evidence="1">Belongs to the class I-like SAM-binding methyltransferase superfamily. NNMT/PNMT/TEMT family.</text>
</comment>
<protein>
    <recommendedName>
        <fullName evidence="7">Phenylethanolamine N-methyltransferase</fullName>
    </recommendedName>
</protein>
<dbReference type="Proteomes" id="UP001066276">
    <property type="component" value="Chromosome 2_1"/>
</dbReference>
<comment type="caution">
    <text evidence="5">The sequence shown here is derived from an EMBL/GenBank/DDBJ whole genome shotgun (WGS) entry which is preliminary data.</text>
</comment>
<organism evidence="5 6">
    <name type="scientific">Pleurodeles waltl</name>
    <name type="common">Iberian ribbed newt</name>
    <dbReference type="NCBI Taxonomy" id="8319"/>
    <lineage>
        <taxon>Eukaryota</taxon>
        <taxon>Metazoa</taxon>
        <taxon>Chordata</taxon>
        <taxon>Craniata</taxon>
        <taxon>Vertebrata</taxon>
        <taxon>Euteleostomi</taxon>
        <taxon>Amphibia</taxon>
        <taxon>Batrachia</taxon>
        <taxon>Caudata</taxon>
        <taxon>Salamandroidea</taxon>
        <taxon>Salamandridae</taxon>
        <taxon>Pleurodelinae</taxon>
        <taxon>Pleurodeles</taxon>
    </lineage>
</organism>
<evidence type="ECO:0000256" key="4">
    <source>
        <dbReference type="ARBA" id="ARBA00022691"/>
    </source>
</evidence>
<name>A0AAV7V533_PLEWA</name>
<dbReference type="PROSITE" id="PS51681">
    <property type="entry name" value="SAM_MT_NNMT_PNMT_TEMT"/>
    <property type="match status" value="1"/>
</dbReference>
<evidence type="ECO:0000313" key="5">
    <source>
        <dbReference type="EMBL" id="KAJ1196432.1"/>
    </source>
</evidence>
<dbReference type="PANTHER" id="PTHR10867">
    <property type="entry name" value="NNMT/PNMT/TEMT FAMILY MEMBER"/>
    <property type="match status" value="1"/>
</dbReference>
<proteinExistence type="inferred from homology"/>
<dbReference type="EMBL" id="JANPWB010000003">
    <property type="protein sequence ID" value="KAJ1196432.1"/>
    <property type="molecule type" value="Genomic_DNA"/>
</dbReference>
<dbReference type="SUPFAM" id="SSF53335">
    <property type="entry name" value="S-adenosyl-L-methionine-dependent methyltransferases"/>
    <property type="match status" value="1"/>
</dbReference>
<dbReference type="AlphaFoldDB" id="A0AAV7V533"/>
<keyword evidence="4" id="KW-0949">S-adenosyl-L-methionine</keyword>
<keyword evidence="6" id="KW-1185">Reference proteome</keyword>
<dbReference type="Pfam" id="PF01234">
    <property type="entry name" value="NNMT_PNMT_TEMT"/>
    <property type="match status" value="1"/>
</dbReference>
<evidence type="ECO:0000256" key="1">
    <source>
        <dbReference type="ARBA" id="ARBA00007996"/>
    </source>
</evidence>
<evidence type="ECO:0000256" key="3">
    <source>
        <dbReference type="ARBA" id="ARBA00022679"/>
    </source>
</evidence>
<dbReference type="GO" id="GO:0005829">
    <property type="term" value="C:cytosol"/>
    <property type="evidence" value="ECO:0007669"/>
    <property type="project" value="TreeGrafter"/>
</dbReference>
<evidence type="ECO:0000256" key="2">
    <source>
        <dbReference type="ARBA" id="ARBA00022603"/>
    </source>
</evidence>
<dbReference type="InterPro" id="IPR000940">
    <property type="entry name" value="NNMT_TEMT_trans"/>
</dbReference>
<accession>A0AAV7V533</accession>
<dbReference type="GO" id="GO:0008170">
    <property type="term" value="F:N-methyltransferase activity"/>
    <property type="evidence" value="ECO:0007669"/>
    <property type="project" value="TreeGrafter"/>
</dbReference>
<reference evidence="5" key="1">
    <citation type="journal article" date="2022" name="bioRxiv">
        <title>Sequencing and chromosome-scale assembly of the giantPleurodeles waltlgenome.</title>
        <authorList>
            <person name="Brown T."/>
            <person name="Elewa A."/>
            <person name="Iarovenko S."/>
            <person name="Subramanian E."/>
            <person name="Araus A.J."/>
            <person name="Petzold A."/>
            <person name="Susuki M."/>
            <person name="Suzuki K.-i.T."/>
            <person name="Hayashi T."/>
            <person name="Toyoda A."/>
            <person name="Oliveira C."/>
            <person name="Osipova E."/>
            <person name="Leigh N.D."/>
            <person name="Simon A."/>
            <person name="Yun M.H."/>
        </authorList>
    </citation>
    <scope>NUCLEOTIDE SEQUENCE</scope>
    <source>
        <strain evidence="5">20211129_DDA</strain>
        <tissue evidence="5">Liver</tissue>
    </source>
</reference>
<dbReference type="GO" id="GO:0032259">
    <property type="term" value="P:methylation"/>
    <property type="evidence" value="ECO:0007669"/>
    <property type="project" value="UniProtKB-KW"/>
</dbReference>
<dbReference type="InterPro" id="IPR029063">
    <property type="entry name" value="SAM-dependent_MTases_sf"/>
</dbReference>
<sequence>MASFIELKELHDKFLEPKLLMDTYTGKDAPFVKDTVTRVIPLLSKAFSSGCMEGEMLVALCFGPFFQWAFPACEYFTDIIICSPNDKCLTELEKWRLNEPGAIDWSHAAKAFCELQGKGESWIEKQTMWQKKIKQCFIYDLSTSNPLSPTVLPQADCLLLSHCLEAHVTDKENYRTALENASTLLKKGGHLLMIACLEETFYMVGGFKFPHFSFDEGFVRKALDEGGYDIEELQVFPRRVTHLYDVADYSGFIFVNAVKR</sequence>